<gene>
    <name evidence="1" type="ORF">ACEZDB_24060</name>
</gene>
<dbReference type="RefSeq" id="WP_380555912.1">
    <property type="nucleotide sequence ID" value="NZ_JBHEZY010000010.1"/>
</dbReference>
<protein>
    <submittedName>
        <fullName evidence="1">HAD domain-containing protein</fullName>
    </submittedName>
</protein>
<comment type="caution">
    <text evidence="1">The sequence shown here is derived from an EMBL/GenBank/DDBJ whole genome shotgun (WGS) entry which is preliminary data.</text>
</comment>
<name>A0ABV6X602_9ACTN</name>
<proteinExistence type="predicted"/>
<sequence length="162" mass="17820">MLRPLLFLDVDGPLLPFGAPEGHPTYPSGQGSAADANPLLARLNPALGPRLAALPCELVWATSWMADANECIAPRLGLPDLPVVTWPDPSPQDAGLHWKTPGLLRWAAGRPFCWVDDEITDPDRAWVSRHHGGRSLLHRVDPRRGLTDADFSVITDWMPRSR</sequence>
<evidence type="ECO:0000313" key="1">
    <source>
        <dbReference type="EMBL" id="MFC1433729.1"/>
    </source>
</evidence>
<accession>A0ABV6X602</accession>
<dbReference type="EMBL" id="JBHEZY010000010">
    <property type="protein sequence ID" value="MFC1433729.1"/>
    <property type="molecule type" value="Genomic_DNA"/>
</dbReference>
<dbReference type="Pfam" id="PF18143">
    <property type="entry name" value="HAD_SAK_2"/>
    <property type="match status" value="1"/>
</dbReference>
<reference evidence="1 2" key="1">
    <citation type="submission" date="2024-09" db="EMBL/GenBank/DDBJ databases">
        <authorList>
            <person name="Lee S.D."/>
        </authorList>
    </citation>
    <scope>NUCLEOTIDE SEQUENCE [LARGE SCALE GENOMIC DNA]</scope>
    <source>
        <strain evidence="1 2">N1-3</strain>
    </source>
</reference>
<evidence type="ECO:0000313" key="2">
    <source>
        <dbReference type="Proteomes" id="UP001592530"/>
    </source>
</evidence>
<organism evidence="1 2">
    <name type="scientific">Streptacidiphilus alkalitolerans</name>
    <dbReference type="NCBI Taxonomy" id="3342712"/>
    <lineage>
        <taxon>Bacteria</taxon>
        <taxon>Bacillati</taxon>
        <taxon>Actinomycetota</taxon>
        <taxon>Actinomycetes</taxon>
        <taxon>Kitasatosporales</taxon>
        <taxon>Streptomycetaceae</taxon>
        <taxon>Streptacidiphilus</taxon>
    </lineage>
</organism>
<dbReference type="Proteomes" id="UP001592530">
    <property type="component" value="Unassembled WGS sequence"/>
</dbReference>